<keyword evidence="3" id="KW-0808">Transferase</keyword>
<gene>
    <name evidence="9" type="ORF">C5O25_05575</name>
</gene>
<dbReference type="InterPro" id="IPR017850">
    <property type="entry name" value="Alkaline_phosphatase_core_sf"/>
</dbReference>
<dbReference type="EMBL" id="PUBV01000008">
    <property type="protein sequence ID" value="PWB08066.1"/>
    <property type="molecule type" value="Genomic_DNA"/>
</dbReference>
<keyword evidence="5 7" id="KW-1133">Transmembrane helix</keyword>
<accession>A0A2V1IZA0</accession>
<evidence type="ECO:0000256" key="1">
    <source>
        <dbReference type="ARBA" id="ARBA00004651"/>
    </source>
</evidence>
<comment type="caution">
    <text evidence="9">The sequence shown here is derived from an EMBL/GenBank/DDBJ whole genome shotgun (WGS) entry which is preliminary data.</text>
</comment>
<feature type="transmembrane region" description="Helical" evidence="7">
    <location>
        <begin position="82"/>
        <end position="103"/>
    </location>
</feature>
<sequence>MKHSDITHRLKTRSHIYLSPQVSSVILLIWTLAMLAAPAVILSVTEQMSWAARIANALFPVGVFGLWLACSRRVAATVLSTIPFMVLGAFQIVLLFLYGRSIIAVDMFLNVVTTNPTEVGELLGNLLSAILTVSLMYLPPIVCAVVGCVRHWRAGRRALFVVRRASLSALLVALVAIAVSLPGSRPVRPLIDIYPLNVLYNIVLAVDRTERLENYGSTSSSFSAHAVDLFPADSARRIVVIVVGETARGDRWQINGYGRPTSPSLAAGGFVSFPEAYSESNTTHKSVPMLLSHLTADTFGDSIYSVKSIVTAFREAGFRTAFFSNQRYNRSFIDRFAFEADTTLFIKEQPGASGESLDMELLPLLKEELVRGADRQLIVLHAYGSHFSYNDRYPEDFARFGPYEYTDASLAAKDRLDNAYDNTILYTAAMLDSVASCLRLSGAEAAMVYASDHGEDIFDDDRHLFLHASPVPSRWQIDVPMIVWISDPMAARHPGYFDAACANRPMPVSTSRSVYHTALQFAGIGSPLFDPELSVVSGEYKKPARRYLDDHNRAVDLDAILAR</sequence>
<dbReference type="GO" id="GO:0009244">
    <property type="term" value="P:lipopolysaccharide core region biosynthetic process"/>
    <property type="evidence" value="ECO:0007669"/>
    <property type="project" value="TreeGrafter"/>
</dbReference>
<feature type="transmembrane region" description="Helical" evidence="7">
    <location>
        <begin position="21"/>
        <end position="44"/>
    </location>
</feature>
<evidence type="ECO:0000313" key="10">
    <source>
        <dbReference type="Proteomes" id="UP000244925"/>
    </source>
</evidence>
<keyword evidence="6 7" id="KW-0472">Membrane</keyword>
<dbReference type="RefSeq" id="WP_107035750.1">
    <property type="nucleotide sequence ID" value="NZ_CP098825.1"/>
</dbReference>
<keyword evidence="10" id="KW-1185">Reference proteome</keyword>
<proteinExistence type="predicted"/>
<dbReference type="SUPFAM" id="SSF53649">
    <property type="entry name" value="Alkaline phosphatase-like"/>
    <property type="match status" value="1"/>
</dbReference>
<evidence type="ECO:0000256" key="2">
    <source>
        <dbReference type="ARBA" id="ARBA00022475"/>
    </source>
</evidence>
<name>A0A2V1IZA0_9BACT</name>
<dbReference type="Pfam" id="PF00884">
    <property type="entry name" value="Sulfatase"/>
    <property type="match status" value="1"/>
</dbReference>
<feature type="transmembrane region" description="Helical" evidence="7">
    <location>
        <begin position="50"/>
        <end position="70"/>
    </location>
</feature>
<protein>
    <submittedName>
        <fullName evidence="9">DUF1705 domain-containing protein</fullName>
    </submittedName>
</protein>
<feature type="domain" description="Sulfatase N-terminal" evidence="8">
    <location>
        <begin position="238"/>
        <end position="523"/>
    </location>
</feature>
<dbReference type="PANTHER" id="PTHR30443:SF0">
    <property type="entry name" value="PHOSPHOETHANOLAMINE TRANSFERASE EPTA"/>
    <property type="match status" value="1"/>
</dbReference>
<evidence type="ECO:0000256" key="3">
    <source>
        <dbReference type="ARBA" id="ARBA00022679"/>
    </source>
</evidence>
<evidence type="ECO:0000259" key="8">
    <source>
        <dbReference type="Pfam" id="PF00884"/>
    </source>
</evidence>
<feature type="transmembrane region" description="Helical" evidence="7">
    <location>
        <begin position="161"/>
        <end position="181"/>
    </location>
</feature>
<dbReference type="GeneID" id="93423827"/>
<dbReference type="GO" id="GO:0016776">
    <property type="term" value="F:phosphotransferase activity, phosphate group as acceptor"/>
    <property type="evidence" value="ECO:0007669"/>
    <property type="project" value="TreeGrafter"/>
</dbReference>
<evidence type="ECO:0000256" key="6">
    <source>
        <dbReference type="ARBA" id="ARBA00023136"/>
    </source>
</evidence>
<evidence type="ECO:0000256" key="7">
    <source>
        <dbReference type="SAM" id="Phobius"/>
    </source>
</evidence>
<evidence type="ECO:0000256" key="5">
    <source>
        <dbReference type="ARBA" id="ARBA00022989"/>
    </source>
</evidence>
<dbReference type="InterPro" id="IPR000917">
    <property type="entry name" value="Sulfatase_N"/>
</dbReference>
<dbReference type="PANTHER" id="PTHR30443">
    <property type="entry name" value="INNER MEMBRANE PROTEIN"/>
    <property type="match status" value="1"/>
</dbReference>
<dbReference type="Gene3D" id="3.40.720.10">
    <property type="entry name" value="Alkaline Phosphatase, subunit A"/>
    <property type="match status" value="1"/>
</dbReference>
<keyword evidence="4 7" id="KW-0812">Transmembrane</keyword>
<dbReference type="AlphaFoldDB" id="A0A2V1IZA0"/>
<evidence type="ECO:0000313" key="9">
    <source>
        <dbReference type="EMBL" id="PWB08066.1"/>
    </source>
</evidence>
<dbReference type="CDD" id="cd16017">
    <property type="entry name" value="LptA"/>
    <property type="match status" value="1"/>
</dbReference>
<dbReference type="GO" id="GO:0005886">
    <property type="term" value="C:plasma membrane"/>
    <property type="evidence" value="ECO:0007669"/>
    <property type="project" value="UniProtKB-SubCell"/>
</dbReference>
<reference evidence="10" key="1">
    <citation type="submission" date="2018-02" db="EMBL/GenBank/DDBJ databases">
        <authorList>
            <person name="Clavel T."/>
            <person name="Strowig T."/>
        </authorList>
    </citation>
    <scope>NUCLEOTIDE SEQUENCE [LARGE SCALE GENOMIC DNA]</scope>
    <source>
        <strain evidence="10">DSM 100764</strain>
    </source>
</reference>
<dbReference type="InterPro" id="IPR058130">
    <property type="entry name" value="PEA_transf_C"/>
</dbReference>
<keyword evidence="2" id="KW-1003">Cell membrane</keyword>
<organism evidence="9 10">
    <name type="scientific">Paramuribaculum intestinale</name>
    <dbReference type="NCBI Taxonomy" id="2094151"/>
    <lineage>
        <taxon>Bacteria</taxon>
        <taxon>Pseudomonadati</taxon>
        <taxon>Bacteroidota</taxon>
        <taxon>Bacteroidia</taxon>
        <taxon>Bacteroidales</taxon>
        <taxon>Muribaculaceae</taxon>
        <taxon>Paramuribaculum</taxon>
    </lineage>
</organism>
<dbReference type="Proteomes" id="UP000244925">
    <property type="component" value="Unassembled WGS sequence"/>
</dbReference>
<feature type="transmembrane region" description="Helical" evidence="7">
    <location>
        <begin position="123"/>
        <end position="149"/>
    </location>
</feature>
<evidence type="ECO:0000256" key="4">
    <source>
        <dbReference type="ARBA" id="ARBA00022692"/>
    </source>
</evidence>
<comment type="subcellular location">
    <subcellularLocation>
        <location evidence="1">Cell membrane</location>
        <topology evidence="1">Multi-pass membrane protein</topology>
    </subcellularLocation>
</comment>
<dbReference type="InterPro" id="IPR040423">
    <property type="entry name" value="PEA_transferase"/>
</dbReference>